<dbReference type="PANTHER" id="PTHR10672:SF25">
    <property type="entry name" value="MEIOTICALLY UP-REGULATED GENE 14 PROTEIN"/>
    <property type="match status" value="1"/>
</dbReference>
<reference evidence="2 3" key="1">
    <citation type="submission" date="2014-06" db="EMBL/GenBank/DDBJ databases">
        <title>The Genome of the Aflatoxigenic Filamentous Fungus Aspergillus nomius.</title>
        <authorList>
            <person name="Moore M.G."/>
            <person name="Shannon B.M."/>
            <person name="Brian M.M."/>
        </authorList>
    </citation>
    <scope>NUCLEOTIDE SEQUENCE [LARGE SCALE GENOMIC DNA]</scope>
    <source>
        <strain evidence="2 3">NRRL 13137</strain>
    </source>
</reference>
<dbReference type="SUPFAM" id="SSF53639">
    <property type="entry name" value="AraD/HMP-PK domain-like"/>
    <property type="match status" value="1"/>
</dbReference>
<evidence type="ECO:0000313" key="3">
    <source>
        <dbReference type="Proteomes" id="UP000037505"/>
    </source>
</evidence>
<dbReference type="SMART" id="SM01007">
    <property type="entry name" value="Aldolase_II"/>
    <property type="match status" value="1"/>
</dbReference>
<protein>
    <recommendedName>
        <fullName evidence="1">Class II aldolase/adducin N-terminal domain-containing protein</fullName>
    </recommendedName>
</protein>
<gene>
    <name evidence="2" type="ORF">ANOM_003199</name>
</gene>
<sequence>MSQTLIAPSSIETVLAVEPEGQQEASAALQAISRGGPTLGGIPSYTSVEAQRHAMLEHMAGAFRVFARRGYDEGLAGHISLRDPEHPNAFWTNPFGRHFALLKAQDMILVNEAGEAIGGNNMYPVNAAGFLIHSALHKRRPDVNAACHMHSTYGRAWSVFGRRLDMITQDSATFFGDAQAVYDDFGGIVFKDEESEKLAQALGPKGKALILRNHGLLTVGRTVDEAAFLFTLMERCCQIQLLVEAAEANGTPKKLMSEEAAEYTFRASDPAVLYYEFQPELELEMELSGGAFSL</sequence>
<keyword evidence="3" id="KW-1185">Reference proteome</keyword>
<dbReference type="STRING" id="1509407.A0A0L1JDU7"/>
<dbReference type="EMBL" id="JNOM01000028">
    <property type="protein sequence ID" value="KNG89598.1"/>
    <property type="molecule type" value="Genomic_DNA"/>
</dbReference>
<name>A0A0L1JDU7_ASPN3</name>
<feature type="domain" description="Class II aldolase/adducin N-terminal" evidence="1">
    <location>
        <begin position="57"/>
        <end position="241"/>
    </location>
</feature>
<dbReference type="Gene3D" id="3.40.225.10">
    <property type="entry name" value="Class II aldolase/adducin N-terminal domain"/>
    <property type="match status" value="1"/>
</dbReference>
<dbReference type="PANTHER" id="PTHR10672">
    <property type="entry name" value="ADDUCIN"/>
    <property type="match status" value="1"/>
</dbReference>
<evidence type="ECO:0000259" key="1">
    <source>
        <dbReference type="SMART" id="SM01007"/>
    </source>
</evidence>
<dbReference type="NCBIfam" id="NF004855">
    <property type="entry name" value="PRK06208.1"/>
    <property type="match status" value="1"/>
</dbReference>
<dbReference type="AlphaFoldDB" id="A0A0L1JDU7"/>
<dbReference type="Proteomes" id="UP000037505">
    <property type="component" value="Unassembled WGS sequence"/>
</dbReference>
<dbReference type="InterPro" id="IPR036409">
    <property type="entry name" value="Aldolase_II/adducin_N_sf"/>
</dbReference>
<evidence type="ECO:0000313" key="2">
    <source>
        <dbReference type="EMBL" id="KNG89598.1"/>
    </source>
</evidence>
<dbReference type="InterPro" id="IPR001303">
    <property type="entry name" value="Aldolase_II/adducin_N"/>
</dbReference>
<dbReference type="GeneID" id="26805003"/>
<dbReference type="Pfam" id="PF00596">
    <property type="entry name" value="Aldolase_II"/>
    <property type="match status" value="1"/>
</dbReference>
<proteinExistence type="predicted"/>
<comment type="caution">
    <text evidence="2">The sequence shown here is derived from an EMBL/GenBank/DDBJ whole genome shotgun (WGS) entry which is preliminary data.</text>
</comment>
<dbReference type="InterPro" id="IPR051017">
    <property type="entry name" value="Aldolase-II_Adducin_sf"/>
</dbReference>
<dbReference type="GO" id="GO:0051015">
    <property type="term" value="F:actin filament binding"/>
    <property type="evidence" value="ECO:0007669"/>
    <property type="project" value="TreeGrafter"/>
</dbReference>
<dbReference type="GO" id="GO:0005856">
    <property type="term" value="C:cytoskeleton"/>
    <property type="evidence" value="ECO:0007669"/>
    <property type="project" value="TreeGrafter"/>
</dbReference>
<dbReference type="OrthoDB" id="3238794at2759"/>
<dbReference type="FunFam" id="3.40.225.10:FF:000009">
    <property type="entry name" value="Class II aldolase/adducin N-terminal"/>
    <property type="match status" value="1"/>
</dbReference>
<accession>A0A0L1JDU7</accession>
<dbReference type="RefSeq" id="XP_015410521.1">
    <property type="nucleotide sequence ID" value="XM_015548456.1"/>
</dbReference>
<organism evidence="2 3">
    <name type="scientific">Aspergillus nomiae NRRL (strain ATCC 15546 / NRRL 13137 / CBS 260.88 / M93)</name>
    <dbReference type="NCBI Taxonomy" id="1509407"/>
    <lineage>
        <taxon>Eukaryota</taxon>
        <taxon>Fungi</taxon>
        <taxon>Dikarya</taxon>
        <taxon>Ascomycota</taxon>
        <taxon>Pezizomycotina</taxon>
        <taxon>Eurotiomycetes</taxon>
        <taxon>Eurotiomycetidae</taxon>
        <taxon>Eurotiales</taxon>
        <taxon>Aspergillaceae</taxon>
        <taxon>Aspergillus</taxon>
        <taxon>Aspergillus subgen. Circumdati</taxon>
    </lineage>
</organism>